<evidence type="ECO:0000256" key="1">
    <source>
        <dbReference type="ARBA" id="ARBA00009108"/>
    </source>
</evidence>
<organism evidence="5 6">
    <name type="scientific">Isachenkonia alkalipeptolytica</name>
    <dbReference type="NCBI Taxonomy" id="2565777"/>
    <lineage>
        <taxon>Bacteria</taxon>
        <taxon>Bacillati</taxon>
        <taxon>Bacillota</taxon>
        <taxon>Clostridia</taxon>
        <taxon>Eubacteriales</taxon>
        <taxon>Clostridiaceae</taxon>
        <taxon>Isachenkonia</taxon>
    </lineage>
</organism>
<dbReference type="Pfam" id="PF05949">
    <property type="entry name" value="DUF881"/>
    <property type="match status" value="1"/>
</dbReference>
<evidence type="ECO:0000256" key="2">
    <source>
        <dbReference type="PROSITE-ProRule" id="PRU00182"/>
    </source>
</evidence>
<evidence type="ECO:0000313" key="6">
    <source>
        <dbReference type="Proteomes" id="UP000449710"/>
    </source>
</evidence>
<dbReference type="PROSITE" id="PS50889">
    <property type="entry name" value="S4"/>
    <property type="match status" value="1"/>
</dbReference>
<reference evidence="5 6" key="1">
    <citation type="submission" date="2019-04" db="EMBL/GenBank/DDBJ databases">
        <title>Isachenkonia alkalipeptolytica gen. nov. sp. nov. a new anaerobic, alkiliphilic organothrophic bacterium capable to reduce synthesized ferrihydrite isolated from a soda lake.</title>
        <authorList>
            <person name="Toshchakov S.V."/>
            <person name="Zavarzina D.G."/>
            <person name="Zhilina T.N."/>
            <person name="Kostrikina N.A."/>
            <person name="Kublanov I.V."/>
        </authorList>
    </citation>
    <scope>NUCLEOTIDE SEQUENCE [LARGE SCALE GENOMIC DNA]</scope>
    <source>
        <strain evidence="5 6">Z-1701</strain>
    </source>
</reference>
<proteinExistence type="inferred from homology"/>
<protein>
    <submittedName>
        <fullName evidence="5">DUF881 domain-containing protein</fullName>
    </submittedName>
</protein>
<dbReference type="PANTHER" id="PTHR37313">
    <property type="entry name" value="UPF0749 PROTEIN RV1825"/>
    <property type="match status" value="1"/>
</dbReference>
<evidence type="ECO:0000256" key="4">
    <source>
        <dbReference type="SAM" id="Phobius"/>
    </source>
</evidence>
<dbReference type="PANTHER" id="PTHR37313:SF2">
    <property type="entry name" value="UPF0749 PROTEIN YLXX"/>
    <property type="match status" value="1"/>
</dbReference>
<feature type="coiled-coil region" evidence="3">
    <location>
        <begin position="40"/>
        <end position="81"/>
    </location>
</feature>
<keyword evidence="4" id="KW-1133">Transmembrane helix</keyword>
<evidence type="ECO:0000313" key="5">
    <source>
        <dbReference type="EMBL" id="NBG88523.1"/>
    </source>
</evidence>
<comment type="caution">
    <text evidence="5">The sequence shown here is derived from an EMBL/GenBank/DDBJ whole genome shotgun (WGS) entry which is preliminary data.</text>
</comment>
<name>A0AA43XKJ8_9CLOT</name>
<dbReference type="Gene3D" id="3.30.70.1880">
    <property type="entry name" value="Protein of unknown function DUF881"/>
    <property type="match status" value="1"/>
</dbReference>
<dbReference type="GO" id="GO:0003723">
    <property type="term" value="F:RNA binding"/>
    <property type="evidence" value="ECO:0007669"/>
    <property type="project" value="UniProtKB-KW"/>
</dbReference>
<keyword evidence="6" id="KW-1185">Reference proteome</keyword>
<keyword evidence="4" id="KW-0472">Membrane</keyword>
<keyword evidence="3" id="KW-0175">Coiled coil</keyword>
<accession>A0AA43XKJ8</accession>
<dbReference type="RefSeq" id="WP_160721204.1">
    <property type="nucleotide sequence ID" value="NZ_SUMG01000008.1"/>
</dbReference>
<sequence length="239" mass="27185">MKNSRDKLIIGITFFFVSFMLVTNIRNTDMNYDFIRLDTVEAFNTEISETKQEVEDLEEYIEQQRIQLKEYQQALQEGTLEEVLAIEVKKQKMYSHLTPLRGPGVTVTLEDSERELDEGEDPNNLVIHDLDVLNILNDLRRAGAEALAINGQRVTSQTQIKCQGATITVNDVTYGQPFIIEAIGNPDTLNAAINAPTSYAYILREYYELPVGSEISDEILIKAFEREPALNYIEIQEGD</sequence>
<dbReference type="EMBL" id="SUMG01000008">
    <property type="protein sequence ID" value="NBG88523.1"/>
    <property type="molecule type" value="Genomic_DNA"/>
</dbReference>
<comment type="similarity">
    <text evidence="1">Belongs to the UPF0749 family.</text>
</comment>
<dbReference type="Proteomes" id="UP000449710">
    <property type="component" value="Unassembled WGS sequence"/>
</dbReference>
<keyword evidence="2" id="KW-0694">RNA-binding</keyword>
<dbReference type="InterPro" id="IPR010273">
    <property type="entry name" value="DUF881"/>
</dbReference>
<dbReference type="AlphaFoldDB" id="A0AA43XKJ8"/>
<keyword evidence="4" id="KW-0812">Transmembrane</keyword>
<gene>
    <name evidence="5" type="ORF">ISALK_08410</name>
</gene>
<feature type="transmembrane region" description="Helical" evidence="4">
    <location>
        <begin position="7"/>
        <end position="25"/>
    </location>
</feature>
<evidence type="ECO:0000256" key="3">
    <source>
        <dbReference type="SAM" id="Coils"/>
    </source>
</evidence>